<gene>
    <name evidence="4" type="ORF">CYMTET_56617</name>
</gene>
<comment type="caution">
    <text evidence="4">The sequence shown here is derived from an EMBL/GenBank/DDBJ whole genome shotgun (WGS) entry which is preliminary data.</text>
</comment>
<dbReference type="InterPro" id="IPR016186">
    <property type="entry name" value="C-type_lectin-like/link_sf"/>
</dbReference>
<feature type="chain" id="PRO_5042226383" description="C-type lectin domain-containing protein" evidence="2">
    <location>
        <begin position="20"/>
        <end position="243"/>
    </location>
</feature>
<feature type="non-terminal residue" evidence="4">
    <location>
        <position position="243"/>
    </location>
</feature>
<name>A0AAE0EMD5_9CHLO</name>
<dbReference type="AlphaFoldDB" id="A0AAE0EMD5"/>
<evidence type="ECO:0000313" key="4">
    <source>
        <dbReference type="EMBL" id="KAK3233062.1"/>
    </source>
</evidence>
<dbReference type="PROSITE" id="PS50041">
    <property type="entry name" value="C_TYPE_LECTIN_2"/>
    <property type="match status" value="1"/>
</dbReference>
<keyword evidence="5" id="KW-1185">Reference proteome</keyword>
<sequence length="243" mass="26692">MLFYLACFFLASSIHTGQAVEQINISDNKTANQKVPRRPPLPSGSRRAPVAERATCVSYDTSCVGPRGDTCLAENMRSDVVYEQCSEEWTQIENACFKFFKHASTTFLDAEDACQEQGPSVHLATIESTGQNTAAHRLVEGSPAWIGLWSGSAKACSSTLSSWLWTETGTSHPGPRKEGPFYNWITKPWNPPNCNPAMEIGHGTLINCDYDPVSGGCSETAFWQNVPLNSEAPYLCSYRPKAK</sequence>
<evidence type="ECO:0000256" key="1">
    <source>
        <dbReference type="SAM" id="MobiDB-lite"/>
    </source>
</evidence>
<evidence type="ECO:0000259" key="3">
    <source>
        <dbReference type="PROSITE" id="PS50041"/>
    </source>
</evidence>
<evidence type="ECO:0000313" key="5">
    <source>
        <dbReference type="Proteomes" id="UP001190700"/>
    </source>
</evidence>
<dbReference type="Proteomes" id="UP001190700">
    <property type="component" value="Unassembled WGS sequence"/>
</dbReference>
<feature type="domain" description="C-type lectin" evidence="3">
    <location>
        <begin position="92"/>
        <end position="237"/>
    </location>
</feature>
<protein>
    <recommendedName>
        <fullName evidence="3">C-type lectin domain-containing protein</fullName>
    </recommendedName>
</protein>
<organism evidence="4 5">
    <name type="scientific">Cymbomonas tetramitiformis</name>
    <dbReference type="NCBI Taxonomy" id="36881"/>
    <lineage>
        <taxon>Eukaryota</taxon>
        <taxon>Viridiplantae</taxon>
        <taxon>Chlorophyta</taxon>
        <taxon>Pyramimonadophyceae</taxon>
        <taxon>Pyramimonadales</taxon>
        <taxon>Pyramimonadaceae</taxon>
        <taxon>Cymbomonas</taxon>
    </lineage>
</organism>
<reference evidence="4 5" key="1">
    <citation type="journal article" date="2015" name="Genome Biol. Evol.">
        <title>Comparative Genomics of a Bacterivorous Green Alga Reveals Evolutionary Causalities and Consequences of Phago-Mixotrophic Mode of Nutrition.</title>
        <authorList>
            <person name="Burns J.A."/>
            <person name="Paasch A."/>
            <person name="Narechania A."/>
            <person name="Kim E."/>
        </authorList>
    </citation>
    <scope>NUCLEOTIDE SEQUENCE [LARGE SCALE GENOMIC DNA]</scope>
    <source>
        <strain evidence="4 5">PLY_AMNH</strain>
    </source>
</reference>
<feature type="region of interest" description="Disordered" evidence="1">
    <location>
        <begin position="29"/>
        <end position="49"/>
    </location>
</feature>
<proteinExistence type="predicted"/>
<keyword evidence="2" id="KW-0732">Signal</keyword>
<dbReference type="EMBL" id="LGRX02035813">
    <property type="protein sequence ID" value="KAK3233062.1"/>
    <property type="molecule type" value="Genomic_DNA"/>
</dbReference>
<feature type="signal peptide" evidence="2">
    <location>
        <begin position="1"/>
        <end position="19"/>
    </location>
</feature>
<dbReference type="InterPro" id="IPR001304">
    <property type="entry name" value="C-type_lectin-like"/>
</dbReference>
<dbReference type="Gene3D" id="3.10.100.10">
    <property type="entry name" value="Mannose-Binding Protein A, subunit A"/>
    <property type="match status" value="1"/>
</dbReference>
<accession>A0AAE0EMD5</accession>
<dbReference type="SUPFAM" id="SSF56436">
    <property type="entry name" value="C-type lectin-like"/>
    <property type="match status" value="1"/>
</dbReference>
<evidence type="ECO:0000256" key="2">
    <source>
        <dbReference type="SAM" id="SignalP"/>
    </source>
</evidence>
<dbReference type="InterPro" id="IPR016187">
    <property type="entry name" value="CTDL_fold"/>
</dbReference>
<dbReference type="CDD" id="cd00037">
    <property type="entry name" value="CLECT"/>
    <property type="match status" value="1"/>
</dbReference>
<dbReference type="SMART" id="SM00034">
    <property type="entry name" value="CLECT"/>
    <property type="match status" value="1"/>
</dbReference>